<evidence type="ECO:0000256" key="5">
    <source>
        <dbReference type="SAM" id="Phobius"/>
    </source>
</evidence>
<dbReference type="GO" id="GO:0005886">
    <property type="term" value="C:plasma membrane"/>
    <property type="evidence" value="ECO:0007669"/>
    <property type="project" value="UniProtKB-ARBA"/>
</dbReference>
<organism evidence="6 7">
    <name type="scientific">Ructibacterium gallinarum</name>
    <dbReference type="NCBI Taxonomy" id="2779355"/>
    <lineage>
        <taxon>Bacteria</taxon>
        <taxon>Bacillati</taxon>
        <taxon>Bacillota</taxon>
        <taxon>Clostridia</taxon>
        <taxon>Eubacteriales</taxon>
        <taxon>Oscillospiraceae</taxon>
        <taxon>Ructibacterium</taxon>
    </lineage>
</organism>
<gene>
    <name evidence="6" type="ORF">INF28_00860</name>
</gene>
<dbReference type="AlphaFoldDB" id="A0A9D5LWJ5"/>
<comment type="subcellular location">
    <subcellularLocation>
        <location evidence="1">Membrane</location>
        <topology evidence="1">Multi-pass membrane protein</topology>
    </subcellularLocation>
</comment>
<accession>A0A9D5LWJ5</accession>
<evidence type="ECO:0000256" key="4">
    <source>
        <dbReference type="ARBA" id="ARBA00023136"/>
    </source>
</evidence>
<protein>
    <submittedName>
        <fullName evidence="6">Energy-coupling factor transporter transmembrane protein EcfT</fullName>
    </submittedName>
</protein>
<keyword evidence="2 5" id="KW-0812">Transmembrane</keyword>
<dbReference type="EMBL" id="JADCKB010000001">
    <property type="protein sequence ID" value="MBE5039018.1"/>
    <property type="molecule type" value="Genomic_DNA"/>
</dbReference>
<proteinExistence type="predicted"/>
<evidence type="ECO:0000256" key="1">
    <source>
        <dbReference type="ARBA" id="ARBA00004141"/>
    </source>
</evidence>
<sequence length="295" mass="32569">MSGFGRYHPIVNFSYFTAVILFSMFFMHPVCLGISLASGFFYSVLLNGRRAARFQLLYLLPLMLISALLNPAFNHEGATILTYLPSGNPLTLESLAFGLGAAVMIGAVISWFSCYHAVMTSDKFIYLFGRMMPAMSLILSMVLRFVPKFRTQIHKVAEAQRGIGRDISCGSVIARARHGLTILSVMVTWALENAIETADSMRSRGYGLPGRTAFSVFTFDRRDRTVFLVIAGLGIYVLIGAVLGGNAFRYFPTMKGAGVSVYHSSVFVAYGILCLIPAVIELWEAHQWKAIESKI</sequence>
<feature type="transmembrane region" description="Helical" evidence="5">
    <location>
        <begin position="56"/>
        <end position="74"/>
    </location>
</feature>
<dbReference type="RefSeq" id="WP_226391571.1">
    <property type="nucleotide sequence ID" value="NZ_JADCKB010000001.1"/>
</dbReference>
<comment type="caution">
    <text evidence="6">The sequence shown here is derived from an EMBL/GenBank/DDBJ whole genome shotgun (WGS) entry which is preliminary data.</text>
</comment>
<dbReference type="InterPro" id="IPR003339">
    <property type="entry name" value="ABC/ECF_trnsptr_transmembrane"/>
</dbReference>
<evidence type="ECO:0000313" key="6">
    <source>
        <dbReference type="EMBL" id="MBE5039018.1"/>
    </source>
</evidence>
<dbReference type="CDD" id="cd16914">
    <property type="entry name" value="EcfT"/>
    <property type="match status" value="1"/>
</dbReference>
<reference evidence="6" key="1">
    <citation type="submission" date="2020-10" db="EMBL/GenBank/DDBJ databases">
        <title>ChiBAC.</title>
        <authorList>
            <person name="Zenner C."/>
            <person name="Hitch T.C.A."/>
            <person name="Clavel T."/>
        </authorList>
    </citation>
    <scope>NUCLEOTIDE SEQUENCE</scope>
    <source>
        <strain evidence="6">DSM 107454</strain>
    </source>
</reference>
<evidence type="ECO:0000256" key="3">
    <source>
        <dbReference type="ARBA" id="ARBA00022989"/>
    </source>
</evidence>
<evidence type="ECO:0000313" key="7">
    <source>
        <dbReference type="Proteomes" id="UP000806542"/>
    </source>
</evidence>
<feature type="transmembrane region" description="Helical" evidence="5">
    <location>
        <begin position="226"/>
        <end position="248"/>
    </location>
</feature>
<keyword evidence="3 5" id="KW-1133">Transmembrane helix</keyword>
<dbReference type="Proteomes" id="UP000806542">
    <property type="component" value="Unassembled WGS sequence"/>
</dbReference>
<keyword evidence="7" id="KW-1185">Reference proteome</keyword>
<feature type="transmembrane region" description="Helical" evidence="5">
    <location>
        <begin position="15"/>
        <end position="44"/>
    </location>
</feature>
<name>A0A9D5LWJ5_9FIRM</name>
<feature type="transmembrane region" description="Helical" evidence="5">
    <location>
        <begin position="94"/>
        <end position="112"/>
    </location>
</feature>
<feature type="transmembrane region" description="Helical" evidence="5">
    <location>
        <begin position="124"/>
        <end position="146"/>
    </location>
</feature>
<keyword evidence="4 5" id="KW-0472">Membrane</keyword>
<evidence type="ECO:0000256" key="2">
    <source>
        <dbReference type="ARBA" id="ARBA00022692"/>
    </source>
</evidence>
<feature type="transmembrane region" description="Helical" evidence="5">
    <location>
        <begin position="260"/>
        <end position="280"/>
    </location>
</feature>